<evidence type="ECO:0000259" key="1">
    <source>
        <dbReference type="Pfam" id="PF19843"/>
    </source>
</evidence>
<gene>
    <name evidence="2" type="ORF">CTKZ_31040</name>
</gene>
<sequence>MDTPSADGAAALAEYFVGVYEYAYTSGDTAELDRLSSDSCSFCHSAISDINQSHAAGETEEGGGAVVEYADGAEASPSEWYTATLRVKQLASTRRSATGEVVVQDPESKFDLYFAISWVDGWQVDAVDVMEPGSLTPS</sequence>
<dbReference type="EMBL" id="BHYL01000303">
    <property type="protein sequence ID" value="GCD21542.1"/>
    <property type="molecule type" value="Genomic_DNA"/>
</dbReference>
<dbReference type="AlphaFoldDB" id="A0A401V3R1"/>
<comment type="caution">
    <text evidence="2">The sequence shown here is derived from an EMBL/GenBank/DDBJ whole genome shotgun (WGS) entry which is preliminary data.</text>
</comment>
<accession>A0A401V3R1</accession>
<name>A0A401V3R1_9CELL</name>
<reference evidence="2 3" key="1">
    <citation type="submission" date="2018-11" db="EMBL/GenBank/DDBJ databases">
        <title>Draft genome sequence of Cellulomonas takizawaensis strain TKZ-21.</title>
        <authorList>
            <person name="Yamamura H."/>
            <person name="Hayashi T."/>
            <person name="Hamada M."/>
            <person name="Serisawa Y."/>
            <person name="Matsuyama K."/>
            <person name="Nakagawa Y."/>
            <person name="Otoguro M."/>
            <person name="Yanagida F."/>
            <person name="Hayakawa M."/>
        </authorList>
    </citation>
    <scope>NUCLEOTIDE SEQUENCE [LARGE SCALE GENOMIC DNA]</scope>
    <source>
        <strain evidence="2 3">TKZ-21</strain>
    </source>
</reference>
<dbReference type="Pfam" id="PF19843">
    <property type="entry name" value="DUF6318"/>
    <property type="match status" value="1"/>
</dbReference>
<organism evidence="2 3">
    <name type="scientific">Cellulomonas algicola</name>
    <dbReference type="NCBI Taxonomy" id="2071633"/>
    <lineage>
        <taxon>Bacteria</taxon>
        <taxon>Bacillati</taxon>
        <taxon>Actinomycetota</taxon>
        <taxon>Actinomycetes</taxon>
        <taxon>Micrococcales</taxon>
        <taxon>Cellulomonadaceae</taxon>
        <taxon>Cellulomonas</taxon>
    </lineage>
</organism>
<keyword evidence="3" id="KW-1185">Reference proteome</keyword>
<feature type="domain" description="DUF6318" evidence="1">
    <location>
        <begin position="1"/>
        <end position="123"/>
    </location>
</feature>
<dbReference type="InterPro" id="IPR046281">
    <property type="entry name" value="DUF6318"/>
</dbReference>
<dbReference type="OrthoDB" id="5148029at2"/>
<evidence type="ECO:0000313" key="2">
    <source>
        <dbReference type="EMBL" id="GCD21542.1"/>
    </source>
</evidence>
<proteinExistence type="predicted"/>
<evidence type="ECO:0000313" key="3">
    <source>
        <dbReference type="Proteomes" id="UP000288246"/>
    </source>
</evidence>
<protein>
    <recommendedName>
        <fullName evidence="1">DUF6318 domain-containing protein</fullName>
    </recommendedName>
</protein>
<dbReference type="Proteomes" id="UP000288246">
    <property type="component" value="Unassembled WGS sequence"/>
</dbReference>